<name>A0A813WS05_9BILA</name>
<keyword evidence="3" id="KW-1185">Reference proteome</keyword>
<keyword evidence="1" id="KW-1133">Transmembrane helix</keyword>
<sequence length="431" mass="51686">MFSLRKQSKPLDLSMDLNHLNQINWHIRKSNVIIIFYNHINGFSLENNSLRIKQKNFTLSASFIELKFAFYQNNHCLKTCNQMKNFTSILNTVNFYLLELYRLILKRSICPLVFFNSTIRTLSMWPVYDTFYLKNKIIFQNTEMEVNSQIRELFVNKAIKLKIDENFLNKKLFKYIEKLTLYGDIYQIKEDTLSGFDKLKIFVFDAENFRLFVHRTLLKWLNSFNTNVKIDPNNLSQIKENFNKLIRITIVFSNYTSINHTFPDEDFCLYKDFPFDRMIFILFDNYPLRRDDNPPITCTAIWTIHIPAIYSIHYDMGKLYENTTFYNSFLGCEFEKKIPLCFRDKKLIKINIITRAQIEYICFFLMQMFGFGLIPLVSCITMILNWITYYIISKLDIKKNFKIKKLFYYIKINAIVNILICFIGILRMVYT</sequence>
<dbReference type="AlphaFoldDB" id="A0A813WS05"/>
<dbReference type="Proteomes" id="UP000663879">
    <property type="component" value="Unassembled WGS sequence"/>
</dbReference>
<evidence type="ECO:0000313" key="2">
    <source>
        <dbReference type="EMBL" id="CAF0858980.1"/>
    </source>
</evidence>
<dbReference type="EMBL" id="CAJNOC010001371">
    <property type="protein sequence ID" value="CAF0858980.1"/>
    <property type="molecule type" value="Genomic_DNA"/>
</dbReference>
<reference evidence="2" key="1">
    <citation type="submission" date="2021-02" db="EMBL/GenBank/DDBJ databases">
        <authorList>
            <person name="Nowell W R."/>
        </authorList>
    </citation>
    <scope>NUCLEOTIDE SEQUENCE</scope>
    <source>
        <strain evidence="2">Ploen Becks lab</strain>
    </source>
</reference>
<comment type="caution">
    <text evidence="2">The sequence shown here is derived from an EMBL/GenBank/DDBJ whole genome shotgun (WGS) entry which is preliminary data.</text>
</comment>
<keyword evidence="1" id="KW-0812">Transmembrane</keyword>
<proteinExistence type="predicted"/>
<evidence type="ECO:0000256" key="1">
    <source>
        <dbReference type="SAM" id="Phobius"/>
    </source>
</evidence>
<organism evidence="2 3">
    <name type="scientific">Brachionus calyciflorus</name>
    <dbReference type="NCBI Taxonomy" id="104777"/>
    <lineage>
        <taxon>Eukaryota</taxon>
        <taxon>Metazoa</taxon>
        <taxon>Spiralia</taxon>
        <taxon>Gnathifera</taxon>
        <taxon>Rotifera</taxon>
        <taxon>Eurotatoria</taxon>
        <taxon>Monogononta</taxon>
        <taxon>Pseudotrocha</taxon>
        <taxon>Ploima</taxon>
        <taxon>Brachionidae</taxon>
        <taxon>Brachionus</taxon>
    </lineage>
</organism>
<keyword evidence="1" id="KW-0472">Membrane</keyword>
<protein>
    <submittedName>
        <fullName evidence="2">Uncharacterized protein</fullName>
    </submittedName>
</protein>
<accession>A0A813WS05</accession>
<gene>
    <name evidence="2" type="ORF">OXX778_LOCUS9339</name>
</gene>
<feature type="transmembrane region" description="Helical" evidence="1">
    <location>
        <begin position="364"/>
        <end position="387"/>
    </location>
</feature>
<evidence type="ECO:0000313" key="3">
    <source>
        <dbReference type="Proteomes" id="UP000663879"/>
    </source>
</evidence>
<feature type="transmembrane region" description="Helical" evidence="1">
    <location>
        <begin position="408"/>
        <end position="430"/>
    </location>
</feature>